<dbReference type="Gene3D" id="3.60.120.10">
    <property type="entry name" value="Anthranilate synthase"/>
    <property type="match status" value="1"/>
</dbReference>
<dbReference type="EMBL" id="JABMKV010000004">
    <property type="protein sequence ID" value="NQX33031.1"/>
    <property type="molecule type" value="Genomic_DNA"/>
</dbReference>
<feature type="domain" description="Chorismate-utilising enzyme C-terminal" evidence="1">
    <location>
        <begin position="151"/>
        <end position="407"/>
    </location>
</feature>
<accession>A0ABX2DG05</accession>
<dbReference type="InterPro" id="IPR015890">
    <property type="entry name" value="Chorismate_C"/>
</dbReference>
<dbReference type="InterPro" id="IPR019999">
    <property type="entry name" value="Anth_synth_I-like"/>
</dbReference>
<evidence type="ECO:0000259" key="1">
    <source>
        <dbReference type="Pfam" id="PF00425"/>
    </source>
</evidence>
<evidence type="ECO:0000313" key="2">
    <source>
        <dbReference type="EMBL" id="NQX33031.1"/>
    </source>
</evidence>
<reference evidence="2 3" key="1">
    <citation type="submission" date="2020-05" db="EMBL/GenBank/DDBJ databases">
        <title>Description of Pedobacter foliorum sp. nov.</title>
        <authorList>
            <person name="Qi S."/>
            <person name="Carlier A."/>
            <person name="Cnockaert M."/>
            <person name="Vandamme P."/>
        </authorList>
    </citation>
    <scope>NUCLEOTIDE SEQUENCE [LARGE SCALE GENOMIC DNA]</scope>
    <source>
        <strain evidence="2 3">LMG 31300</strain>
    </source>
</reference>
<dbReference type="InterPro" id="IPR005801">
    <property type="entry name" value="ADC_synthase"/>
</dbReference>
<comment type="caution">
    <text evidence="2">The sequence shown here is derived from an EMBL/GenBank/DDBJ whole genome shotgun (WGS) entry which is preliminary data.</text>
</comment>
<organism evidence="2 3">
    <name type="scientific">Pedobacter boryungensis</name>
    <dbReference type="NCBI Taxonomy" id="869962"/>
    <lineage>
        <taxon>Bacteria</taxon>
        <taxon>Pseudomonadati</taxon>
        <taxon>Bacteroidota</taxon>
        <taxon>Sphingobacteriia</taxon>
        <taxon>Sphingobacteriales</taxon>
        <taxon>Sphingobacteriaceae</taxon>
        <taxon>Pedobacter</taxon>
    </lineage>
</organism>
<dbReference type="PRINTS" id="PR00095">
    <property type="entry name" value="ANTSNTHASEI"/>
</dbReference>
<dbReference type="RefSeq" id="WP_173273741.1">
    <property type="nucleotide sequence ID" value="NZ_JABMKV010000004.1"/>
</dbReference>
<evidence type="ECO:0000313" key="3">
    <source>
        <dbReference type="Proteomes" id="UP000762110"/>
    </source>
</evidence>
<dbReference type="Pfam" id="PF00425">
    <property type="entry name" value="Chorismate_bind"/>
    <property type="match status" value="1"/>
</dbReference>
<name>A0ABX2DG05_9SPHI</name>
<dbReference type="PANTHER" id="PTHR11236">
    <property type="entry name" value="AMINOBENZOATE/ANTHRANILATE SYNTHASE"/>
    <property type="match status" value="1"/>
</dbReference>
<keyword evidence="3" id="KW-1185">Reference proteome</keyword>
<dbReference type="SUPFAM" id="SSF56322">
    <property type="entry name" value="ADC synthase"/>
    <property type="match status" value="1"/>
</dbReference>
<protein>
    <submittedName>
        <fullName evidence="2">Anthranilate synthase component I family protein</fullName>
    </submittedName>
</protein>
<proteinExistence type="predicted"/>
<dbReference type="PANTHER" id="PTHR11236:SF9">
    <property type="entry name" value="ANTHRANILATE SYNTHASE COMPONENT 1"/>
    <property type="match status" value="1"/>
</dbReference>
<sequence>MSNAKTDLFKQKALQWATSFEVCCCLDSNKYTDPYTQYDCLIAVGSDKSLAAKTGSAFDQLHSFYDKHTDWMFGLLSYELKNEVEDLNSKHTDQLDFPDLFFFIPTYLIALHGDEIKIIKGDPSIIETINQTHLNPTATKPNLKIESKFDRESYIETVEKLKTHIKRGDIYEVNFCQEFFAAHATINPLAVYNELNMVSPTPFAGFFKINHHYILSATPERFLCKRNNRLISQPIKGTAKRSKSAVEDEQIKITLKSSIKEQAENVMIVDLVRNDLTKSAVAGSVKVDELFGIYTFPQVHQMISTISCELNPNIHFIDAVKNTFPMGSMTGAPKIKAMELIDVYEKSKRGAFSGSFGCISPTGDFDFNVIIRSILYNEINQYLSFQVGGAITYAANSEAEYEECLLKASAILKVLTNSDNI</sequence>
<gene>
    <name evidence="2" type="ORF">HQN85_14935</name>
</gene>
<dbReference type="Proteomes" id="UP000762110">
    <property type="component" value="Unassembled WGS sequence"/>
</dbReference>